<dbReference type="InterPro" id="IPR036866">
    <property type="entry name" value="RibonucZ/Hydroxyglut_hydro"/>
</dbReference>
<comment type="similarity">
    <text evidence="1">Belongs to the peptidase A1 family.</text>
</comment>
<evidence type="ECO:0000259" key="6">
    <source>
        <dbReference type="PROSITE" id="PS51767"/>
    </source>
</evidence>
<dbReference type="GO" id="GO:0050313">
    <property type="term" value="F:sulfur dioxygenase activity"/>
    <property type="evidence" value="ECO:0007669"/>
    <property type="project" value="InterPro"/>
</dbReference>
<dbReference type="GO" id="GO:0006508">
    <property type="term" value="P:proteolysis"/>
    <property type="evidence" value="ECO:0007669"/>
    <property type="project" value="InterPro"/>
</dbReference>
<keyword evidence="8" id="KW-1185">Reference proteome</keyword>
<feature type="active site" evidence="3">
    <location>
        <position position="782"/>
    </location>
</feature>
<feature type="domain" description="Peptidase A1" evidence="6">
    <location>
        <begin position="547"/>
        <end position="896"/>
    </location>
</feature>
<dbReference type="InterPro" id="IPR033121">
    <property type="entry name" value="PEPTIDASE_A1"/>
</dbReference>
<reference evidence="7 8" key="1">
    <citation type="journal article" date="2011" name="J. Gen. Appl. Microbiol.">
        <title>Draft genome sequencing of the enigmatic yeast Saitoella complicata.</title>
        <authorList>
            <person name="Nishida H."/>
            <person name="Hamamoto M."/>
            <person name="Sugiyama J."/>
        </authorList>
    </citation>
    <scope>NUCLEOTIDE SEQUENCE [LARGE SCALE GENOMIC DNA]</scope>
    <source>
        <strain evidence="7 8">NRRL Y-17804</strain>
    </source>
</reference>
<keyword evidence="2" id="KW-0479">Metal-binding</keyword>
<evidence type="ECO:0000256" key="4">
    <source>
        <dbReference type="PIRSR" id="PIRSR601461-2"/>
    </source>
</evidence>
<dbReference type="PANTHER" id="PTHR43084">
    <property type="entry name" value="PERSULFIDE DIOXYGENASE ETHE1"/>
    <property type="match status" value="1"/>
</dbReference>
<dbReference type="GO" id="GO:0070813">
    <property type="term" value="P:hydrogen sulfide metabolic process"/>
    <property type="evidence" value="ECO:0007669"/>
    <property type="project" value="TreeGrafter"/>
</dbReference>
<feature type="disulfide bond" evidence="4">
    <location>
        <begin position="817"/>
        <end position="858"/>
    </location>
</feature>
<evidence type="ECO:0000313" key="7">
    <source>
        <dbReference type="EMBL" id="GAO49771.1"/>
    </source>
</evidence>
<dbReference type="Pfam" id="PF00753">
    <property type="entry name" value="Lactamase_B"/>
    <property type="match status" value="1"/>
</dbReference>
<sequence>MDRIPKTASMGLRRRPFASLSVTRRWVHSSSTYSNPTLSLPSLTSSEPAISAFFHATTQTWQYLLHCVQTRRGLIIDPVLDYDPVRGHISTEAADGLLSFAANSGVQIEGVLETHAHADHLTAAAYLKQRLGPSVSVGIGANIIKTYAHFQPIYALPDIASTPSNLPFNTLFHDNDTFPLGSVSVRVLHLPGHTCDHVGYAVGKNVFVGDSIFMPDIGSARTDFPLGSAEDLWRSAKRLLDLPDDWRLFVGHDYPETKTPEARREAAFATVAQHRRHNKHIAESVTLEDFIQAREERNASLGTPRLLHPSIQCNLRAGRLGPRDADGNLYFRTPLRMKGMGGRSQGFETFTVRCLNHGCPKRHTFAIPHNYGHATVICPASSNTRESGFATYIALRARNRKYLSFYVLIGMTPLGNESPIFSHRETYDRTLVWFRLIQGFTERHDGKGNSRLYPVTKRTDPPSSRLQKGTPSSTSPSLPPSQTSTRSAMHPLTPTILSVFLSLLLPIVHAYLSVGLTRQSQPLSWLHALRRRDPFQQDLDRNLLSGYYADSALGTPAQGVNLLIDTCAPDIWVTYTQSPHCLLPSTPCNFSQYDNASSSTYVALDSQFAISFSDGTGIEGVYANETLLIGPRDDYINVFNGTFGFGLGGDSTRATLGLGFAPYGSSNVNMPKILEVLVRRGIISTHSFSLFLASTDTAGTLIFGGVDEGAFVGGLEGVKILATVDPLESYAVEVTRVVVSGLPDIGVPVVANGTNGTNTTTTRMEPQAPVTAFTGSVPVLLDSASTLLTLPQGAVTSIASAINATLYPALNAYILPCPSPSTSITLSFTFAHATTFNVSLPELCTPIPNGTTLGDGQCALLLAAPSATLGTARLGIPFLRSVYAVFDLDGLQVLLGQANFAQEVVNITEYDSSLWVGAPSASVSVTGVGVGGATQLGSQVWYSTEGLTFTTTTSAAEATSTPG</sequence>
<dbReference type="Gene3D" id="2.40.70.10">
    <property type="entry name" value="Acid Proteases"/>
    <property type="match status" value="2"/>
</dbReference>
<dbReference type="Proteomes" id="UP000033140">
    <property type="component" value="Unassembled WGS sequence"/>
</dbReference>
<dbReference type="SMART" id="SM00849">
    <property type="entry name" value="Lactamase_B"/>
    <property type="match status" value="1"/>
</dbReference>
<dbReference type="EMBL" id="BACD03000026">
    <property type="protein sequence ID" value="GAO49771.1"/>
    <property type="molecule type" value="Genomic_DNA"/>
</dbReference>
<keyword evidence="4" id="KW-1015">Disulfide bond</keyword>
<name>A0A0E9NJ88_SAICN</name>
<feature type="active site" evidence="3">
    <location>
        <position position="565"/>
    </location>
</feature>
<dbReference type="InterPro" id="IPR001279">
    <property type="entry name" value="Metallo-B-lactamas"/>
</dbReference>
<dbReference type="InterPro" id="IPR001461">
    <property type="entry name" value="Aspartic_peptidase_A1"/>
</dbReference>
<dbReference type="AlphaFoldDB" id="A0A0E9NJ88"/>
<organism evidence="7 8">
    <name type="scientific">Saitoella complicata (strain BCRC 22490 / CBS 7301 / JCM 7358 / NBRC 10748 / NRRL Y-17804)</name>
    <dbReference type="NCBI Taxonomy" id="698492"/>
    <lineage>
        <taxon>Eukaryota</taxon>
        <taxon>Fungi</taxon>
        <taxon>Dikarya</taxon>
        <taxon>Ascomycota</taxon>
        <taxon>Taphrinomycotina</taxon>
        <taxon>Taphrinomycotina incertae sedis</taxon>
        <taxon>Saitoella</taxon>
    </lineage>
</organism>
<reference evidence="7 8" key="3">
    <citation type="journal article" date="2015" name="Genome Announc.">
        <title>Draft Genome Sequence of the Archiascomycetous Yeast Saitoella complicata.</title>
        <authorList>
            <person name="Yamauchi K."/>
            <person name="Kondo S."/>
            <person name="Hamamoto M."/>
            <person name="Takahashi Y."/>
            <person name="Ogura Y."/>
            <person name="Hayashi T."/>
            <person name="Nishida H."/>
        </authorList>
    </citation>
    <scope>NUCLEOTIDE SEQUENCE [LARGE SCALE GENOMIC DNA]</scope>
    <source>
        <strain evidence="7 8">NRRL Y-17804</strain>
    </source>
</reference>
<dbReference type="GO" id="GO:0004190">
    <property type="term" value="F:aspartic-type endopeptidase activity"/>
    <property type="evidence" value="ECO:0007669"/>
    <property type="project" value="InterPro"/>
</dbReference>
<dbReference type="InterPro" id="IPR021109">
    <property type="entry name" value="Peptidase_aspartic_dom_sf"/>
</dbReference>
<dbReference type="STRING" id="698492.A0A0E9NJ88"/>
<dbReference type="Pfam" id="PF00026">
    <property type="entry name" value="Asp"/>
    <property type="match status" value="1"/>
</dbReference>
<dbReference type="PANTHER" id="PTHR43084:SF1">
    <property type="entry name" value="PERSULFIDE DIOXYGENASE ETHE1, MITOCHONDRIAL"/>
    <property type="match status" value="1"/>
</dbReference>
<dbReference type="GO" id="GO:0006749">
    <property type="term" value="P:glutathione metabolic process"/>
    <property type="evidence" value="ECO:0007669"/>
    <property type="project" value="InterPro"/>
</dbReference>
<dbReference type="InterPro" id="IPR051682">
    <property type="entry name" value="Mito_Persulfide_Diox"/>
</dbReference>
<protein>
    <recommendedName>
        <fullName evidence="6">Peptidase A1 domain-containing protein</fullName>
    </recommendedName>
</protein>
<feature type="region of interest" description="Disordered" evidence="5">
    <location>
        <begin position="445"/>
        <end position="488"/>
    </location>
</feature>
<evidence type="ECO:0000256" key="3">
    <source>
        <dbReference type="PIRSR" id="PIRSR601461-1"/>
    </source>
</evidence>
<dbReference type="PROSITE" id="PS51767">
    <property type="entry name" value="PEPTIDASE_A1"/>
    <property type="match status" value="1"/>
</dbReference>
<evidence type="ECO:0000313" key="8">
    <source>
        <dbReference type="Proteomes" id="UP000033140"/>
    </source>
</evidence>
<dbReference type="InterPro" id="IPR044528">
    <property type="entry name" value="POD-like_MBL-fold"/>
</dbReference>
<dbReference type="Gene3D" id="3.60.15.10">
    <property type="entry name" value="Ribonuclease Z/Hydroxyacylglutathione hydrolase-like"/>
    <property type="match status" value="1"/>
</dbReference>
<dbReference type="GO" id="GO:0046872">
    <property type="term" value="F:metal ion binding"/>
    <property type="evidence" value="ECO:0007669"/>
    <property type="project" value="UniProtKB-KW"/>
</dbReference>
<gene>
    <name evidence="7" type="ORF">G7K_3913-t1</name>
</gene>
<reference evidence="7 8" key="2">
    <citation type="journal article" date="2014" name="J. Gen. Appl. Microbiol.">
        <title>The early diverging ascomycetous budding yeast Saitoella complicata has three histone deacetylases belonging to the Clr6, Hos2, and Rpd3 lineages.</title>
        <authorList>
            <person name="Nishida H."/>
            <person name="Matsumoto T."/>
            <person name="Kondo S."/>
            <person name="Hamamoto M."/>
            <person name="Yoshikawa H."/>
        </authorList>
    </citation>
    <scope>NUCLEOTIDE SEQUENCE [LARGE SCALE GENOMIC DNA]</scope>
    <source>
        <strain evidence="7 8">NRRL Y-17804</strain>
    </source>
</reference>
<dbReference type="CDD" id="cd07724">
    <property type="entry name" value="POD-like_MBL-fold"/>
    <property type="match status" value="1"/>
</dbReference>
<evidence type="ECO:0000256" key="5">
    <source>
        <dbReference type="SAM" id="MobiDB-lite"/>
    </source>
</evidence>
<feature type="compositionally biased region" description="Low complexity" evidence="5">
    <location>
        <begin position="470"/>
        <end position="487"/>
    </location>
</feature>
<accession>A0A0E9NJ88</accession>
<comment type="caution">
    <text evidence="7">The sequence shown here is derived from an EMBL/GenBank/DDBJ whole genome shotgun (WGS) entry which is preliminary data.</text>
</comment>
<evidence type="ECO:0000256" key="2">
    <source>
        <dbReference type="ARBA" id="ARBA00022723"/>
    </source>
</evidence>
<dbReference type="PRINTS" id="PR00792">
    <property type="entry name" value="PEPSIN"/>
</dbReference>
<proteinExistence type="inferred from homology"/>
<dbReference type="SUPFAM" id="SSF56281">
    <property type="entry name" value="Metallo-hydrolase/oxidoreductase"/>
    <property type="match status" value="1"/>
</dbReference>
<dbReference type="SUPFAM" id="SSF50630">
    <property type="entry name" value="Acid proteases"/>
    <property type="match status" value="1"/>
</dbReference>
<evidence type="ECO:0000256" key="1">
    <source>
        <dbReference type="ARBA" id="ARBA00007447"/>
    </source>
</evidence>